<dbReference type="GO" id="GO:0005786">
    <property type="term" value="C:signal recognition particle, endoplasmic reticulum targeting"/>
    <property type="evidence" value="ECO:0007669"/>
    <property type="project" value="UniProtKB-KW"/>
</dbReference>
<dbReference type="OrthoDB" id="10255118at2759"/>
<evidence type="ECO:0000313" key="11">
    <source>
        <dbReference type="EMBL" id="GBE58572.1"/>
    </source>
</evidence>
<dbReference type="AlphaFoldDB" id="A0A2H6K6G2"/>
<proteinExistence type="inferred from homology"/>
<dbReference type="GO" id="GO:0006614">
    <property type="term" value="P:SRP-dependent cotranslational protein targeting to membrane"/>
    <property type="evidence" value="ECO:0007669"/>
    <property type="project" value="InterPro"/>
</dbReference>
<organism evidence="11 12">
    <name type="scientific">Babesia ovata</name>
    <dbReference type="NCBI Taxonomy" id="189622"/>
    <lineage>
        <taxon>Eukaryota</taxon>
        <taxon>Sar</taxon>
        <taxon>Alveolata</taxon>
        <taxon>Apicomplexa</taxon>
        <taxon>Aconoidasida</taxon>
        <taxon>Piroplasmida</taxon>
        <taxon>Babesiidae</taxon>
        <taxon>Babesia</taxon>
    </lineage>
</organism>
<evidence type="ECO:0000313" key="12">
    <source>
        <dbReference type="Proteomes" id="UP000236319"/>
    </source>
</evidence>
<evidence type="ECO:0000256" key="10">
    <source>
        <dbReference type="SAM" id="MobiDB-lite"/>
    </source>
</evidence>
<evidence type="ECO:0000256" key="2">
    <source>
        <dbReference type="ARBA" id="ARBA00004604"/>
    </source>
</evidence>
<dbReference type="GO" id="GO:0005730">
    <property type="term" value="C:nucleolus"/>
    <property type="evidence" value="ECO:0007669"/>
    <property type="project" value="UniProtKB-SubCell"/>
</dbReference>
<keyword evidence="6" id="KW-0733">Signal recognition particle</keyword>
<dbReference type="Gene3D" id="1.10.3450.40">
    <property type="entry name" value="Signal recognition particle, SRP68 subunit, RNA-binding domain"/>
    <property type="match status" value="1"/>
</dbReference>
<keyword evidence="5" id="KW-0694">RNA-binding</keyword>
<sequence length="598" mass="67695">MAAAGASETYDVDMDAAEQPGTPEGSEQVPEREKLGFAVLDYVNSIRFKHGIRSDDYGRYHAYCSKRLRILRRQGRKTLIKPNKYVKDEIDEENVNARSLEILTLTAERCWSHAMELKSQCESSQTSGPTERHHYVKRFERAFKTASRLEALCHKFGDMNSINNARVYRNFMEGNVHFEHKRFADAYASLSSYANVMEQRKRSHQDDRVLQEAYASQLSNVNAVIKLCSFHMRASGVTSTAKQPAREDDPNAELISIVSDDSGNLAVYCRGSHVNVTSQFLLQQLMDAINATQKLVVTEEVLTRLVNAGDVDAALKAELIDAFGTEALLSSYEDIMMPISEVIDAIHSEMMSSMDNQEALRQVEGEYQSQLPKTQCSAGVVTYVKTLLEMEKCALVQVMTLHTIFHENGTVDKNSGLPDCGEALRFAHMLKQHITTLMGDSKMGQIFRMPQEVTKTVNGLLLGMHKLAAGEHNDGMALMNWANTRLQQHIEHPKKQQTLLIWRTLVCFQLLQKTAQLCAARFYKRTVAIYARHVLQLNDKDKGDETLDYMAIFGMEKRLLPSRPILLDLAYIHHQPPQVGKKKSFIGNVKSMFNSFWQ</sequence>
<dbReference type="GO" id="GO:0008312">
    <property type="term" value="F:7S RNA binding"/>
    <property type="evidence" value="ECO:0007669"/>
    <property type="project" value="InterPro"/>
</dbReference>
<dbReference type="Proteomes" id="UP000236319">
    <property type="component" value="Unassembled WGS sequence"/>
</dbReference>
<protein>
    <recommendedName>
        <fullName evidence="9">Signal recognition particle subunit SRP68</fullName>
    </recommendedName>
</protein>
<dbReference type="InterPro" id="IPR026258">
    <property type="entry name" value="SRP68"/>
</dbReference>
<dbReference type="GO" id="GO:0030942">
    <property type="term" value="F:endoplasmic reticulum signal peptide binding"/>
    <property type="evidence" value="ECO:0007669"/>
    <property type="project" value="InterPro"/>
</dbReference>
<dbReference type="GO" id="GO:0005047">
    <property type="term" value="F:signal recognition particle binding"/>
    <property type="evidence" value="ECO:0007669"/>
    <property type="project" value="InterPro"/>
</dbReference>
<dbReference type="Pfam" id="PF16969">
    <property type="entry name" value="SRP68"/>
    <property type="match status" value="1"/>
</dbReference>
<dbReference type="CDD" id="cd15481">
    <property type="entry name" value="SRP68-RBD"/>
    <property type="match status" value="1"/>
</dbReference>
<evidence type="ECO:0000256" key="7">
    <source>
        <dbReference type="ARBA" id="ARBA00023242"/>
    </source>
</evidence>
<dbReference type="InterPro" id="IPR038253">
    <property type="entry name" value="SRP68_N_sf"/>
</dbReference>
<dbReference type="RefSeq" id="XP_028864815.1">
    <property type="nucleotide sequence ID" value="XM_029008982.1"/>
</dbReference>
<evidence type="ECO:0000256" key="8">
    <source>
        <dbReference type="ARBA" id="ARBA00023274"/>
    </source>
</evidence>
<keyword evidence="12" id="KW-1185">Reference proteome</keyword>
<evidence type="ECO:0000256" key="9">
    <source>
        <dbReference type="ARBA" id="ARBA00029498"/>
    </source>
</evidence>
<comment type="similarity">
    <text evidence="3">Belongs to the SRP68 family.</text>
</comment>
<keyword evidence="7" id="KW-0539">Nucleus</keyword>
<gene>
    <name evidence="11" type="ORF">BOVATA_000650</name>
</gene>
<evidence type="ECO:0000256" key="5">
    <source>
        <dbReference type="ARBA" id="ARBA00022884"/>
    </source>
</evidence>
<evidence type="ECO:0000256" key="3">
    <source>
        <dbReference type="ARBA" id="ARBA00009352"/>
    </source>
</evidence>
<evidence type="ECO:0000256" key="6">
    <source>
        <dbReference type="ARBA" id="ARBA00023135"/>
    </source>
</evidence>
<dbReference type="EMBL" id="BDSA01000001">
    <property type="protein sequence ID" value="GBE58572.1"/>
    <property type="molecule type" value="Genomic_DNA"/>
</dbReference>
<evidence type="ECO:0000256" key="1">
    <source>
        <dbReference type="ARBA" id="ARBA00004496"/>
    </source>
</evidence>
<dbReference type="PANTHER" id="PTHR12860">
    <property type="entry name" value="SIGNAL RECOGNITION PARTICLE 68 KDA PROTEIN"/>
    <property type="match status" value="1"/>
</dbReference>
<feature type="region of interest" description="Disordered" evidence="10">
    <location>
        <begin position="1"/>
        <end position="30"/>
    </location>
</feature>
<dbReference type="InterPro" id="IPR034652">
    <property type="entry name" value="SRP68-RBD"/>
</dbReference>
<dbReference type="VEuPathDB" id="PiroplasmaDB:BOVATA_000650"/>
<dbReference type="PANTHER" id="PTHR12860:SF0">
    <property type="entry name" value="SIGNAL RECOGNITION PARTICLE SUBUNIT SRP68"/>
    <property type="match status" value="1"/>
</dbReference>
<reference evidence="11 12" key="1">
    <citation type="journal article" date="2017" name="BMC Genomics">
        <title>Whole-genome assembly of Babesia ovata and comparative genomics between closely related pathogens.</title>
        <authorList>
            <person name="Yamagishi J."/>
            <person name="Asada M."/>
            <person name="Hakimi H."/>
            <person name="Tanaka T.Q."/>
            <person name="Sugimoto C."/>
            <person name="Kawazu S."/>
        </authorList>
    </citation>
    <scope>NUCLEOTIDE SEQUENCE [LARGE SCALE GENOMIC DNA]</scope>
    <source>
        <strain evidence="11 12">Miyake</strain>
    </source>
</reference>
<evidence type="ECO:0000256" key="4">
    <source>
        <dbReference type="ARBA" id="ARBA00022490"/>
    </source>
</evidence>
<keyword evidence="4" id="KW-0963">Cytoplasm</keyword>
<keyword evidence="8" id="KW-0687">Ribonucleoprotein</keyword>
<name>A0A2H6K6G2_9APIC</name>
<comment type="caution">
    <text evidence="11">The sequence shown here is derived from an EMBL/GenBank/DDBJ whole genome shotgun (WGS) entry which is preliminary data.</text>
</comment>
<dbReference type="GeneID" id="39872342"/>
<accession>A0A2H6K6G2</accession>
<comment type="subcellular location">
    <subcellularLocation>
        <location evidence="1">Cytoplasm</location>
    </subcellularLocation>
    <subcellularLocation>
        <location evidence="2">Nucleus</location>
        <location evidence="2">Nucleolus</location>
    </subcellularLocation>
</comment>